<dbReference type="RefSeq" id="WP_011118155.1">
    <property type="nucleotide sequence ID" value="NC_005027.1"/>
</dbReference>
<keyword evidence="6" id="KW-1185">Reference proteome</keyword>
<dbReference type="EnsemblBacteria" id="CAD71844">
    <property type="protein sequence ID" value="CAD71844"/>
    <property type="gene ID" value="RB962"/>
</dbReference>
<dbReference type="InterPro" id="IPR010998">
    <property type="entry name" value="Integrase_recombinase_N"/>
</dbReference>
<dbReference type="AlphaFoldDB" id="Q7UY07"/>
<dbReference type="STRING" id="243090.RB962"/>
<evidence type="ECO:0000256" key="1">
    <source>
        <dbReference type="ARBA" id="ARBA00022908"/>
    </source>
</evidence>
<sequence>MLLSGKQPSTIACYRNAIAHLAEHFACSPEKLSEAQVRQYVLLRRQQLQLGSMRPIVGALKFFFRVTVPRDWPNSASNPFPQVQHAPNGLGTRAMLATH</sequence>
<evidence type="ECO:0000256" key="3">
    <source>
        <dbReference type="PROSITE-ProRule" id="PRU01248"/>
    </source>
</evidence>
<evidence type="ECO:0000256" key="2">
    <source>
        <dbReference type="ARBA" id="ARBA00023125"/>
    </source>
</evidence>
<keyword evidence="2 3" id="KW-0238">DNA-binding</keyword>
<reference evidence="5 6" key="1">
    <citation type="journal article" date="2003" name="Proc. Natl. Acad. Sci. U.S.A.">
        <title>Complete genome sequence of the marine planctomycete Pirellula sp. strain 1.</title>
        <authorList>
            <person name="Gloeckner F.O."/>
            <person name="Kube M."/>
            <person name="Bauer M."/>
            <person name="Teeling H."/>
            <person name="Lombardot T."/>
            <person name="Ludwig W."/>
            <person name="Gade D."/>
            <person name="Beck A."/>
            <person name="Borzym K."/>
            <person name="Heitmann K."/>
            <person name="Rabus R."/>
            <person name="Schlesner H."/>
            <person name="Amann R."/>
            <person name="Reinhardt R."/>
        </authorList>
    </citation>
    <scope>NUCLEOTIDE SEQUENCE [LARGE SCALE GENOMIC DNA]</scope>
    <source>
        <strain evidence="6">DSM 10527 / NCIMB 13988 / SH1</strain>
    </source>
</reference>
<dbReference type="InterPro" id="IPR044068">
    <property type="entry name" value="CB"/>
</dbReference>
<feature type="domain" description="Core-binding (CB)" evidence="4">
    <location>
        <begin position="1"/>
        <end position="68"/>
    </location>
</feature>
<dbReference type="HOGENOM" id="CLU_2318228_0_0_0"/>
<dbReference type="Pfam" id="PF13495">
    <property type="entry name" value="Phage_int_SAM_4"/>
    <property type="match status" value="1"/>
</dbReference>
<accession>Q7UY07</accession>
<gene>
    <name evidence="5" type="ordered locus">RB962</name>
</gene>
<name>Q7UY07_RHOBA</name>
<keyword evidence="1" id="KW-0229">DNA integration</keyword>
<dbReference type="Proteomes" id="UP000001025">
    <property type="component" value="Chromosome"/>
</dbReference>
<dbReference type="GO" id="GO:0003677">
    <property type="term" value="F:DNA binding"/>
    <property type="evidence" value="ECO:0007669"/>
    <property type="project" value="UniProtKB-UniRule"/>
</dbReference>
<dbReference type="eggNOG" id="COG4974">
    <property type="taxonomic scope" value="Bacteria"/>
</dbReference>
<evidence type="ECO:0000313" key="6">
    <source>
        <dbReference type="Proteomes" id="UP000001025"/>
    </source>
</evidence>
<protein>
    <recommendedName>
        <fullName evidence="4">Core-binding (CB) domain-containing protein</fullName>
    </recommendedName>
</protein>
<dbReference type="GO" id="GO:0015074">
    <property type="term" value="P:DNA integration"/>
    <property type="evidence" value="ECO:0007669"/>
    <property type="project" value="UniProtKB-KW"/>
</dbReference>
<dbReference type="PATRIC" id="fig|243090.15.peg.451"/>
<evidence type="ECO:0000259" key="4">
    <source>
        <dbReference type="PROSITE" id="PS51900"/>
    </source>
</evidence>
<organism evidence="5 6">
    <name type="scientific">Rhodopirellula baltica (strain DSM 10527 / NCIMB 13988 / SH1)</name>
    <dbReference type="NCBI Taxonomy" id="243090"/>
    <lineage>
        <taxon>Bacteria</taxon>
        <taxon>Pseudomonadati</taxon>
        <taxon>Planctomycetota</taxon>
        <taxon>Planctomycetia</taxon>
        <taxon>Pirellulales</taxon>
        <taxon>Pirellulaceae</taxon>
        <taxon>Rhodopirellula</taxon>
    </lineage>
</organism>
<dbReference type="InterPro" id="IPR004107">
    <property type="entry name" value="Integrase_SAM-like_N"/>
</dbReference>
<dbReference type="Gene3D" id="1.10.150.130">
    <property type="match status" value="1"/>
</dbReference>
<dbReference type="EMBL" id="BX294134">
    <property type="protein sequence ID" value="CAD71844.1"/>
    <property type="molecule type" value="Genomic_DNA"/>
</dbReference>
<dbReference type="PROSITE" id="PS51900">
    <property type="entry name" value="CB"/>
    <property type="match status" value="1"/>
</dbReference>
<evidence type="ECO:0000313" key="5">
    <source>
        <dbReference type="EMBL" id="CAD71844.1"/>
    </source>
</evidence>
<dbReference type="InParanoid" id="Q7UY07"/>
<proteinExistence type="predicted"/>
<dbReference type="KEGG" id="rba:RB962"/>
<dbReference type="OrthoDB" id="9801717at2"/>